<dbReference type="InterPro" id="IPR010982">
    <property type="entry name" value="Lambda_DNA-bd_dom_sf"/>
</dbReference>
<dbReference type="InterPro" id="IPR011990">
    <property type="entry name" value="TPR-like_helical_dom_sf"/>
</dbReference>
<evidence type="ECO:0000313" key="3">
    <source>
        <dbReference type="Proteomes" id="UP000245634"/>
    </source>
</evidence>
<dbReference type="Proteomes" id="UP000245634">
    <property type="component" value="Unassembled WGS sequence"/>
</dbReference>
<comment type="caution">
    <text evidence="2">The sequence shown here is derived from an EMBL/GenBank/DDBJ whole genome shotgun (WGS) entry which is preliminary data.</text>
</comment>
<gene>
    <name evidence="2" type="ORF">C7459_106257</name>
</gene>
<dbReference type="SUPFAM" id="SSF48452">
    <property type="entry name" value="TPR-like"/>
    <property type="match status" value="1"/>
</dbReference>
<organism evidence="2 3">
    <name type="scientific">Tumebacillus permanentifrigoris</name>
    <dbReference type="NCBI Taxonomy" id="378543"/>
    <lineage>
        <taxon>Bacteria</taxon>
        <taxon>Bacillati</taxon>
        <taxon>Bacillota</taxon>
        <taxon>Bacilli</taxon>
        <taxon>Bacillales</taxon>
        <taxon>Alicyclobacillaceae</taxon>
        <taxon>Tumebacillus</taxon>
    </lineage>
</organism>
<dbReference type="InterPro" id="IPR001387">
    <property type="entry name" value="Cro/C1-type_HTH"/>
</dbReference>
<dbReference type="CDD" id="cd00093">
    <property type="entry name" value="HTH_XRE"/>
    <property type="match status" value="1"/>
</dbReference>
<dbReference type="SMART" id="SM00530">
    <property type="entry name" value="HTH_XRE"/>
    <property type="match status" value="1"/>
</dbReference>
<dbReference type="Pfam" id="PF01381">
    <property type="entry name" value="HTH_3"/>
    <property type="match status" value="1"/>
</dbReference>
<dbReference type="AlphaFoldDB" id="A0A316DAD8"/>
<dbReference type="PROSITE" id="PS50943">
    <property type="entry name" value="HTH_CROC1"/>
    <property type="match status" value="1"/>
</dbReference>
<dbReference type="SUPFAM" id="SSF47413">
    <property type="entry name" value="lambda repressor-like DNA-binding domains"/>
    <property type="match status" value="1"/>
</dbReference>
<dbReference type="GO" id="GO:0003677">
    <property type="term" value="F:DNA binding"/>
    <property type="evidence" value="ECO:0007669"/>
    <property type="project" value="InterPro"/>
</dbReference>
<dbReference type="EMBL" id="QGGL01000006">
    <property type="protein sequence ID" value="PWK13959.1"/>
    <property type="molecule type" value="Genomic_DNA"/>
</dbReference>
<protein>
    <submittedName>
        <fullName evidence="2">Transcriptional regulator with XRE-family HTH domain</fullName>
    </submittedName>
</protein>
<sequence>MLLDAKFTIGQRFKHIRIEKGVSQAQLVDGICSIAVVSQIECDRKYPSAELWGKLADKLGVPLRELIGMQEKQMEVSFQIDMVRVYIDKADHTHALELIDELEQRADLLEHQRIELLICRAECYRTARVFEKVVELLVPFLQNQQIRQNVEDVVLCDTYNKLGNAHYWLNDFEKAYFVFNSLDPDDVHFKISNCRCWNTLGNRG</sequence>
<accession>A0A316DAD8</accession>
<feature type="domain" description="HTH cro/C1-type" evidence="1">
    <location>
        <begin position="13"/>
        <end position="66"/>
    </location>
</feature>
<reference evidence="2 3" key="1">
    <citation type="submission" date="2018-05" db="EMBL/GenBank/DDBJ databases">
        <title>Genomic Encyclopedia of Type Strains, Phase IV (KMG-IV): sequencing the most valuable type-strain genomes for metagenomic binning, comparative biology and taxonomic classification.</title>
        <authorList>
            <person name="Goeker M."/>
        </authorList>
    </citation>
    <scope>NUCLEOTIDE SEQUENCE [LARGE SCALE GENOMIC DNA]</scope>
    <source>
        <strain evidence="2 3">DSM 18773</strain>
    </source>
</reference>
<keyword evidence="3" id="KW-1185">Reference proteome</keyword>
<evidence type="ECO:0000313" key="2">
    <source>
        <dbReference type="EMBL" id="PWK13959.1"/>
    </source>
</evidence>
<proteinExistence type="predicted"/>
<dbReference type="Gene3D" id="1.25.40.10">
    <property type="entry name" value="Tetratricopeptide repeat domain"/>
    <property type="match status" value="1"/>
</dbReference>
<dbReference type="RefSeq" id="WP_170119378.1">
    <property type="nucleotide sequence ID" value="NZ_QGGL01000006.1"/>
</dbReference>
<evidence type="ECO:0000259" key="1">
    <source>
        <dbReference type="PROSITE" id="PS50943"/>
    </source>
</evidence>
<name>A0A316DAD8_9BACL</name>